<protein>
    <submittedName>
        <fullName evidence="2">RING-type domain-containing protein</fullName>
    </submittedName>
</protein>
<evidence type="ECO:0000313" key="2">
    <source>
        <dbReference type="WBParaSite" id="JU765_v2.g16818.t2"/>
    </source>
</evidence>
<dbReference type="Proteomes" id="UP000887576">
    <property type="component" value="Unplaced"/>
</dbReference>
<accession>A0AC34QJA2</accession>
<dbReference type="WBParaSite" id="JU765_v2.g16818.t2">
    <property type="protein sequence ID" value="JU765_v2.g16818.t2"/>
    <property type="gene ID" value="JU765_v2.g16818"/>
</dbReference>
<reference evidence="2" key="1">
    <citation type="submission" date="2022-11" db="UniProtKB">
        <authorList>
            <consortium name="WormBaseParasite"/>
        </authorList>
    </citation>
    <scope>IDENTIFICATION</scope>
</reference>
<sequence>MSASTAVDEPLYFCHRCNDYLNSSQLGEAFTCSRCHDGFIERVERRQMPTGAQRNTEGPRIQVVPEGANPINFMNGILGLMNPGPPQPNNVPNPTAGGQAGENPNFTDALRLMGNVMRGVRTNNPTITIQTRRTVNPFADPTQAQAAQGNAPPPNDPQAASVMNIIFEILGSNGQAQNQQNQANGQPQAPHAGPEQQNRPQGISFGDMLRGFAFTCSRCHGGFIERVERRQMPTGAQRNTEGPRIQVVPEGSNRINFMNGILGLMNPGPPQPNNVPNPTAGGQAGNAGQQQNQPENADQQQNQPRMPQPQTGIIASLLRALAPQGAEIHIQVQNGEPITLENLTADGDMENLLNQLMARLTGEQFSIGISEQDMQRLPMAKVSQKHVDNEAQCITCMETFKLDEDVVELGYMQRLPMTKVSQKHVDNEAQCITCMETFKLDEDVVELGCHHIFHKPCLVPWLQSHRTCPICRQTVDPATWPAAHDRTFADMDDLD</sequence>
<organism evidence="1 2">
    <name type="scientific">Panagrolaimus sp. JU765</name>
    <dbReference type="NCBI Taxonomy" id="591449"/>
    <lineage>
        <taxon>Eukaryota</taxon>
        <taxon>Metazoa</taxon>
        <taxon>Ecdysozoa</taxon>
        <taxon>Nematoda</taxon>
        <taxon>Chromadorea</taxon>
        <taxon>Rhabditida</taxon>
        <taxon>Tylenchina</taxon>
        <taxon>Panagrolaimomorpha</taxon>
        <taxon>Panagrolaimoidea</taxon>
        <taxon>Panagrolaimidae</taxon>
        <taxon>Panagrolaimus</taxon>
    </lineage>
</organism>
<evidence type="ECO:0000313" key="1">
    <source>
        <dbReference type="Proteomes" id="UP000887576"/>
    </source>
</evidence>
<name>A0AC34QJA2_9BILA</name>
<proteinExistence type="predicted"/>